<dbReference type="STRING" id="861450.HMPREF0080_00653"/>
<accession>G9YG89</accession>
<evidence type="ECO:0000313" key="1">
    <source>
        <dbReference type="EMBL" id="EHM42348.1"/>
    </source>
</evidence>
<dbReference type="GO" id="GO:0043565">
    <property type="term" value="F:sequence-specific DNA binding"/>
    <property type="evidence" value="ECO:0007669"/>
    <property type="project" value="TreeGrafter"/>
</dbReference>
<dbReference type="PATRIC" id="fig|861450.3.peg.627"/>
<keyword evidence="2" id="KW-1185">Reference proteome</keyword>
<dbReference type="eggNOG" id="COG1943">
    <property type="taxonomic scope" value="Bacteria"/>
</dbReference>
<evidence type="ECO:0008006" key="3">
    <source>
        <dbReference type="Google" id="ProtNLM"/>
    </source>
</evidence>
<dbReference type="InterPro" id="IPR036515">
    <property type="entry name" value="Transposase_17_sf"/>
</dbReference>
<gene>
    <name evidence="1" type="ORF">HMPREF0080_00653</name>
</gene>
<dbReference type="OrthoDB" id="9794403at2"/>
<dbReference type="RefSeq" id="WP_006789642.1">
    <property type="nucleotide sequence ID" value="NZ_JH417574.1"/>
</dbReference>
<dbReference type="SUPFAM" id="SSF143422">
    <property type="entry name" value="Transposase IS200-like"/>
    <property type="match status" value="1"/>
</dbReference>
<dbReference type="GO" id="GO:0004803">
    <property type="term" value="F:transposase activity"/>
    <property type="evidence" value="ECO:0007669"/>
    <property type="project" value="InterPro"/>
</dbReference>
<dbReference type="Proteomes" id="UP000005481">
    <property type="component" value="Unassembled WGS sequence"/>
</dbReference>
<proteinExistence type="predicted"/>
<organism evidence="1 2">
    <name type="scientific">Anaeroglobus geminatus F0357</name>
    <dbReference type="NCBI Taxonomy" id="861450"/>
    <lineage>
        <taxon>Bacteria</taxon>
        <taxon>Bacillati</taxon>
        <taxon>Bacillota</taxon>
        <taxon>Negativicutes</taxon>
        <taxon>Veillonellales</taxon>
        <taxon>Veillonellaceae</taxon>
        <taxon>Anaeroglobus</taxon>
    </lineage>
</organism>
<dbReference type="EMBL" id="AGCJ01000020">
    <property type="protein sequence ID" value="EHM42348.1"/>
    <property type="molecule type" value="Genomic_DNA"/>
</dbReference>
<dbReference type="PANTHER" id="PTHR36966">
    <property type="entry name" value="REP-ASSOCIATED TYROSINE TRANSPOSASE"/>
    <property type="match status" value="1"/>
</dbReference>
<dbReference type="PANTHER" id="PTHR36966:SF1">
    <property type="entry name" value="REP-ASSOCIATED TYROSINE TRANSPOSASE"/>
    <property type="match status" value="1"/>
</dbReference>
<name>G9YG89_9FIRM</name>
<dbReference type="AlphaFoldDB" id="G9YG89"/>
<dbReference type="InterPro" id="IPR052715">
    <property type="entry name" value="RAYT_transposase"/>
</dbReference>
<comment type="caution">
    <text evidence="1">The sequence shown here is derived from an EMBL/GenBank/DDBJ whole genome shotgun (WGS) entry which is preliminary data.</text>
</comment>
<sequence length="159" mass="18189">MSIQQRAVSKSFHRKGTYFFTLCTADRKPLFGTVENGLSGPYWRPHAAGTAVAAMLERIGRTRRDIELTDFVVMPNHIHLIVTLKNGDSRTIGWFVTYCRGILEKQTAIDLVISAKDSLVEELHTDLAFRTARLSLELHHQYWQYDRLYVAETPSSYGK</sequence>
<reference evidence="1 2" key="1">
    <citation type="submission" date="2011-08" db="EMBL/GenBank/DDBJ databases">
        <authorList>
            <person name="Weinstock G."/>
            <person name="Sodergren E."/>
            <person name="Clifton S."/>
            <person name="Fulton L."/>
            <person name="Fulton B."/>
            <person name="Courtney L."/>
            <person name="Fronick C."/>
            <person name="Harrison M."/>
            <person name="Strong C."/>
            <person name="Farmer C."/>
            <person name="Delahaunty K."/>
            <person name="Markovic C."/>
            <person name="Hall O."/>
            <person name="Minx P."/>
            <person name="Tomlinson C."/>
            <person name="Mitreva M."/>
            <person name="Hou S."/>
            <person name="Chen J."/>
            <person name="Wollam A."/>
            <person name="Pepin K.H."/>
            <person name="Johnson M."/>
            <person name="Bhonagiri V."/>
            <person name="Zhang X."/>
            <person name="Suruliraj S."/>
            <person name="Warren W."/>
            <person name="Chinwalla A."/>
            <person name="Mardis E.R."/>
            <person name="Wilson R.K."/>
        </authorList>
    </citation>
    <scope>NUCLEOTIDE SEQUENCE [LARGE SCALE GENOMIC DNA]</scope>
    <source>
        <strain evidence="1 2">F0357</strain>
    </source>
</reference>
<dbReference type="Gene3D" id="3.30.70.1290">
    <property type="entry name" value="Transposase IS200-like"/>
    <property type="match status" value="1"/>
</dbReference>
<evidence type="ECO:0000313" key="2">
    <source>
        <dbReference type="Proteomes" id="UP000005481"/>
    </source>
</evidence>
<dbReference type="HOGENOM" id="CLU_1657183_0_0_9"/>
<dbReference type="GO" id="GO:0006313">
    <property type="term" value="P:DNA transposition"/>
    <property type="evidence" value="ECO:0007669"/>
    <property type="project" value="InterPro"/>
</dbReference>
<protein>
    <recommendedName>
        <fullName evidence="3">Transposase IS200-like domain-containing protein</fullName>
    </recommendedName>
</protein>